<dbReference type="InterPro" id="IPR051064">
    <property type="entry name" value="SEC14/CRAL-TRIO_domain"/>
</dbReference>
<name>A0ABP0M978_9DINO</name>
<feature type="region of interest" description="Disordered" evidence="1">
    <location>
        <begin position="354"/>
        <end position="376"/>
    </location>
</feature>
<dbReference type="SUPFAM" id="SSF52087">
    <property type="entry name" value="CRAL/TRIO domain"/>
    <property type="match status" value="1"/>
</dbReference>
<organism evidence="3 4">
    <name type="scientific">Durusdinium trenchii</name>
    <dbReference type="NCBI Taxonomy" id="1381693"/>
    <lineage>
        <taxon>Eukaryota</taxon>
        <taxon>Sar</taxon>
        <taxon>Alveolata</taxon>
        <taxon>Dinophyceae</taxon>
        <taxon>Suessiales</taxon>
        <taxon>Symbiodiniaceae</taxon>
        <taxon>Durusdinium</taxon>
    </lineage>
</organism>
<accession>A0ABP0M978</accession>
<reference evidence="3 4" key="1">
    <citation type="submission" date="2024-02" db="EMBL/GenBank/DDBJ databases">
        <authorList>
            <person name="Chen Y."/>
            <person name="Shah S."/>
            <person name="Dougan E. K."/>
            <person name="Thang M."/>
            <person name="Chan C."/>
        </authorList>
    </citation>
    <scope>NUCLEOTIDE SEQUENCE [LARGE SCALE GENOMIC DNA]</scope>
</reference>
<dbReference type="InterPro" id="IPR001251">
    <property type="entry name" value="CRAL-TRIO_dom"/>
</dbReference>
<dbReference type="EMBL" id="CAXAMN010016225">
    <property type="protein sequence ID" value="CAK9047708.1"/>
    <property type="molecule type" value="Genomic_DNA"/>
</dbReference>
<evidence type="ECO:0000313" key="4">
    <source>
        <dbReference type="Proteomes" id="UP001642484"/>
    </source>
</evidence>
<evidence type="ECO:0000313" key="3">
    <source>
        <dbReference type="EMBL" id="CAK9047708.1"/>
    </source>
</evidence>
<dbReference type="PROSITE" id="PS50191">
    <property type="entry name" value="CRAL_TRIO"/>
    <property type="match status" value="1"/>
</dbReference>
<feature type="domain" description="CRAL-TRIO" evidence="2">
    <location>
        <begin position="139"/>
        <end position="335"/>
    </location>
</feature>
<dbReference type="PANTHER" id="PTHR23324:SF83">
    <property type="entry name" value="SEC14-LIKE PROTEIN 2"/>
    <property type="match status" value="1"/>
</dbReference>
<proteinExistence type="predicted"/>
<evidence type="ECO:0000256" key="1">
    <source>
        <dbReference type="SAM" id="MobiDB-lite"/>
    </source>
</evidence>
<protein>
    <recommendedName>
        <fullName evidence="2">CRAL-TRIO domain-containing protein</fullName>
    </recommendedName>
</protein>
<evidence type="ECO:0000259" key="2">
    <source>
        <dbReference type="PROSITE" id="PS50191"/>
    </source>
</evidence>
<dbReference type="Gene3D" id="3.40.525.10">
    <property type="entry name" value="CRAL-TRIO lipid binding domain"/>
    <property type="match status" value="1"/>
</dbReference>
<comment type="caution">
    <text evidence="3">The sequence shown here is derived from an EMBL/GenBank/DDBJ whole genome shotgun (WGS) entry which is preliminary data.</text>
</comment>
<sequence length="397" mass="44367">MQLFSLRPPQGCALAGALQPIGANSIWSVNQSADLLYDRLLQAGLSMDFVAPVSELERFIQGWDFDLDDPLTLARFLLGNPASVEEAKLRLEECRAWRPQVDLPRLMQRWGYWTTAEKPPPHWVWQPQTPRAAAVAPYFFGRCCPELRTQSGGPVLVLRLGAFDLEGALRENLVEELMEPWIFMVEQTFQLCREVAFEKKRLVKLACIVDIEGVSFTWLQHLSVLQQFAKAINRHYPEMAQTLTVIRAPHIFTWLWEVAAPLLLEEMTLKKVAILGHDFRGRPGPRLDRFGLSTGPLFSHRCHPQTSRCEGLAAHAGVAAAELPSFLGGGGEEVPRPELVPPGVGARLPSRLHYETTGAPANSPEPKDPKRPASRPAGLCHRDFCFSPAGLVDNYKE</sequence>
<dbReference type="CDD" id="cd00170">
    <property type="entry name" value="SEC14"/>
    <property type="match status" value="1"/>
</dbReference>
<dbReference type="SUPFAM" id="SSF46938">
    <property type="entry name" value="CRAL/TRIO N-terminal domain"/>
    <property type="match status" value="1"/>
</dbReference>
<gene>
    <name evidence="3" type="ORF">CCMP2556_LOCUS24648</name>
</gene>
<dbReference type="PANTHER" id="PTHR23324">
    <property type="entry name" value="SEC14 RELATED PROTEIN"/>
    <property type="match status" value="1"/>
</dbReference>
<dbReference type="Pfam" id="PF00650">
    <property type="entry name" value="CRAL_TRIO"/>
    <property type="match status" value="1"/>
</dbReference>
<dbReference type="InterPro" id="IPR036273">
    <property type="entry name" value="CRAL/TRIO_N_dom_sf"/>
</dbReference>
<dbReference type="Proteomes" id="UP001642484">
    <property type="component" value="Unassembled WGS sequence"/>
</dbReference>
<dbReference type="InterPro" id="IPR036865">
    <property type="entry name" value="CRAL-TRIO_dom_sf"/>
</dbReference>
<keyword evidence="4" id="KW-1185">Reference proteome</keyword>
<dbReference type="SMART" id="SM00516">
    <property type="entry name" value="SEC14"/>
    <property type="match status" value="1"/>
</dbReference>